<gene>
    <name evidence="15" type="ORF">LIER_18402</name>
</gene>
<dbReference type="InterPro" id="IPR013740">
    <property type="entry name" value="Redoxin"/>
</dbReference>
<sequence length="199" mass="21618">MAAAMLNRTNILTPLANKTKTLLSTRRFASVGVGSDLVSAAPNVSLQKARTWDEGVSSNFSTTSLKDLFKGKKVVIFGLPGAFTGVCSAKHVPSYKDNIQKFKSKGVDSVICVSVNDPYVMNGWAEKLQAKEVIEFYGDFDGSFHKSLDLSVDLTSALLGHRSHRWSAFVEDGKVKVLNVEKVPSEFEVSGGHHILGQI</sequence>
<dbReference type="FunFam" id="3.40.30.10:FF:000190">
    <property type="entry name" value="Peroxiredoxin"/>
    <property type="match status" value="1"/>
</dbReference>
<dbReference type="SUPFAM" id="SSF52833">
    <property type="entry name" value="Thioredoxin-like"/>
    <property type="match status" value="1"/>
</dbReference>
<evidence type="ECO:0000259" key="14">
    <source>
        <dbReference type="PROSITE" id="PS51352"/>
    </source>
</evidence>
<evidence type="ECO:0000256" key="1">
    <source>
        <dbReference type="ARBA" id="ARBA00001711"/>
    </source>
</evidence>
<comment type="function">
    <text evidence="11">Thiol-specific peroxidase that catalyzes the reduction of hydrogen peroxide and organic hydroperoxides to water and alcohols, respectively. Plays a role in cell protection against oxidative stress by detoxifying peroxides. Reduces preferentially hydrogen peroxide rather than alkyl peroxides. May be involved in mitochondrial redox homeostasis.</text>
</comment>
<dbReference type="GO" id="GO:0042744">
    <property type="term" value="P:hydrogen peroxide catabolic process"/>
    <property type="evidence" value="ECO:0007669"/>
    <property type="project" value="TreeGrafter"/>
</dbReference>
<evidence type="ECO:0000256" key="10">
    <source>
        <dbReference type="ARBA" id="ARBA00023284"/>
    </source>
</evidence>
<dbReference type="AlphaFoldDB" id="A0AAV3QDU0"/>
<keyword evidence="8 13" id="KW-0560">Oxidoreductase</keyword>
<feature type="active site" description="Cysteine sulfenic acid (-SOH) intermediate" evidence="12">
    <location>
        <position position="87"/>
    </location>
</feature>
<dbReference type="GO" id="GO:0005759">
    <property type="term" value="C:mitochondrial matrix"/>
    <property type="evidence" value="ECO:0007669"/>
    <property type="project" value="UniProtKB-SubCell"/>
</dbReference>
<evidence type="ECO:0000256" key="13">
    <source>
        <dbReference type="RuleBase" id="RU366011"/>
    </source>
</evidence>
<dbReference type="PROSITE" id="PS51352">
    <property type="entry name" value="THIOREDOXIN_2"/>
    <property type="match status" value="1"/>
</dbReference>
<evidence type="ECO:0000256" key="6">
    <source>
        <dbReference type="ARBA" id="ARBA00022862"/>
    </source>
</evidence>
<dbReference type="PANTHER" id="PTHR10430">
    <property type="entry name" value="PEROXIREDOXIN"/>
    <property type="match status" value="1"/>
</dbReference>
<comment type="similarity">
    <text evidence="3 13">Belongs to the peroxiredoxin family. Prx5 subfamily.</text>
</comment>
<keyword evidence="7" id="KW-0809">Transit peptide</keyword>
<comment type="catalytic activity">
    <reaction evidence="1">
        <text>[glutaredoxin]-dithiol + a hydroperoxide = [glutaredoxin]-disulfide + an alcohol + H2O</text>
        <dbReference type="Rhea" id="RHEA:62624"/>
        <dbReference type="Rhea" id="RHEA-COMP:10729"/>
        <dbReference type="Rhea" id="RHEA-COMP:10730"/>
        <dbReference type="ChEBI" id="CHEBI:15377"/>
        <dbReference type="ChEBI" id="CHEBI:29950"/>
        <dbReference type="ChEBI" id="CHEBI:30879"/>
        <dbReference type="ChEBI" id="CHEBI:35924"/>
        <dbReference type="ChEBI" id="CHEBI:50058"/>
        <dbReference type="EC" id="1.11.1.25"/>
    </reaction>
</comment>
<dbReference type="CDD" id="cd03013">
    <property type="entry name" value="PRX5_like"/>
    <property type="match status" value="1"/>
</dbReference>
<feature type="domain" description="Thioredoxin" evidence="14">
    <location>
        <begin position="35"/>
        <end position="199"/>
    </location>
</feature>
<keyword evidence="5 13" id="KW-0575">Peroxidase</keyword>
<proteinExistence type="inferred from homology"/>
<evidence type="ECO:0000256" key="12">
    <source>
        <dbReference type="PIRSR" id="PIRSR637944-1"/>
    </source>
</evidence>
<evidence type="ECO:0000256" key="2">
    <source>
        <dbReference type="ARBA" id="ARBA00004305"/>
    </source>
</evidence>
<keyword evidence="10 13" id="KW-0676">Redox-active center</keyword>
<evidence type="ECO:0000313" key="15">
    <source>
        <dbReference type="EMBL" id="GAA0162274.1"/>
    </source>
</evidence>
<organism evidence="15 16">
    <name type="scientific">Lithospermum erythrorhizon</name>
    <name type="common">Purple gromwell</name>
    <name type="synonym">Lithospermum officinale var. erythrorhizon</name>
    <dbReference type="NCBI Taxonomy" id="34254"/>
    <lineage>
        <taxon>Eukaryota</taxon>
        <taxon>Viridiplantae</taxon>
        <taxon>Streptophyta</taxon>
        <taxon>Embryophyta</taxon>
        <taxon>Tracheophyta</taxon>
        <taxon>Spermatophyta</taxon>
        <taxon>Magnoliopsida</taxon>
        <taxon>eudicotyledons</taxon>
        <taxon>Gunneridae</taxon>
        <taxon>Pentapetalae</taxon>
        <taxon>asterids</taxon>
        <taxon>lamiids</taxon>
        <taxon>Boraginales</taxon>
        <taxon>Boraginaceae</taxon>
        <taxon>Boraginoideae</taxon>
        <taxon>Lithospermeae</taxon>
        <taxon>Lithospermum</taxon>
    </lineage>
</organism>
<keyword evidence="16" id="KW-1185">Reference proteome</keyword>
<evidence type="ECO:0000256" key="3">
    <source>
        <dbReference type="ARBA" id="ARBA00010505"/>
    </source>
</evidence>
<dbReference type="EC" id="1.11.1.25" evidence="13"/>
<comment type="subunit">
    <text evidence="4">Monomer.</text>
</comment>
<dbReference type="InterPro" id="IPR037944">
    <property type="entry name" value="PRX5-like"/>
</dbReference>
<evidence type="ECO:0000313" key="16">
    <source>
        <dbReference type="Proteomes" id="UP001454036"/>
    </source>
</evidence>
<dbReference type="GO" id="GO:0008379">
    <property type="term" value="F:thioredoxin peroxidase activity"/>
    <property type="evidence" value="ECO:0007669"/>
    <property type="project" value="InterPro"/>
</dbReference>
<dbReference type="PANTHER" id="PTHR10430:SF34">
    <property type="entry name" value="PEROXIREDOXIN-2F, MITOCHONDRIAL"/>
    <property type="match status" value="1"/>
</dbReference>
<dbReference type="InterPro" id="IPR036249">
    <property type="entry name" value="Thioredoxin-like_sf"/>
</dbReference>
<dbReference type="EMBL" id="BAABME010004410">
    <property type="protein sequence ID" value="GAA0162274.1"/>
    <property type="molecule type" value="Genomic_DNA"/>
</dbReference>
<name>A0AAV3QDU0_LITER</name>
<reference evidence="15 16" key="1">
    <citation type="submission" date="2024-01" db="EMBL/GenBank/DDBJ databases">
        <title>The complete chloroplast genome sequence of Lithospermum erythrorhizon: insights into the phylogenetic relationship among Boraginaceae species and the maternal lineages of purple gromwells.</title>
        <authorList>
            <person name="Okada T."/>
            <person name="Watanabe K."/>
        </authorList>
    </citation>
    <scope>NUCLEOTIDE SEQUENCE [LARGE SCALE GENOMIC DNA]</scope>
</reference>
<evidence type="ECO:0000256" key="4">
    <source>
        <dbReference type="ARBA" id="ARBA00011245"/>
    </source>
</evidence>
<evidence type="ECO:0000256" key="11">
    <source>
        <dbReference type="ARBA" id="ARBA00059321"/>
    </source>
</evidence>
<accession>A0AAV3QDU0</accession>
<keyword evidence="6 13" id="KW-0049">Antioxidant</keyword>
<evidence type="ECO:0000256" key="7">
    <source>
        <dbReference type="ARBA" id="ARBA00022946"/>
    </source>
</evidence>
<keyword evidence="9" id="KW-0496">Mitochondrion</keyword>
<evidence type="ECO:0000256" key="8">
    <source>
        <dbReference type="ARBA" id="ARBA00023002"/>
    </source>
</evidence>
<evidence type="ECO:0000256" key="5">
    <source>
        <dbReference type="ARBA" id="ARBA00022559"/>
    </source>
</evidence>
<comment type="caution">
    <text evidence="15">The sequence shown here is derived from an EMBL/GenBank/DDBJ whole genome shotgun (WGS) entry which is preliminary data.</text>
</comment>
<dbReference type="GO" id="GO:0045454">
    <property type="term" value="P:cell redox homeostasis"/>
    <property type="evidence" value="ECO:0007669"/>
    <property type="project" value="TreeGrafter"/>
</dbReference>
<comment type="subcellular location">
    <subcellularLocation>
        <location evidence="2">Mitochondrion matrix</location>
    </subcellularLocation>
</comment>
<dbReference type="Pfam" id="PF08534">
    <property type="entry name" value="Redoxin"/>
    <property type="match status" value="1"/>
</dbReference>
<dbReference type="Gene3D" id="3.40.30.10">
    <property type="entry name" value="Glutaredoxin"/>
    <property type="match status" value="1"/>
</dbReference>
<dbReference type="InterPro" id="IPR013766">
    <property type="entry name" value="Thioredoxin_domain"/>
</dbReference>
<dbReference type="GO" id="GO:0034599">
    <property type="term" value="P:cellular response to oxidative stress"/>
    <property type="evidence" value="ECO:0007669"/>
    <property type="project" value="InterPro"/>
</dbReference>
<dbReference type="Proteomes" id="UP001454036">
    <property type="component" value="Unassembled WGS sequence"/>
</dbReference>
<protein>
    <recommendedName>
        <fullName evidence="13">Glutaredoxin-dependent peroxiredoxin</fullName>
        <ecNumber evidence="13">1.11.1.25</ecNumber>
    </recommendedName>
</protein>
<evidence type="ECO:0000256" key="9">
    <source>
        <dbReference type="ARBA" id="ARBA00023128"/>
    </source>
</evidence>